<proteinExistence type="predicted"/>
<reference evidence="2" key="1">
    <citation type="journal article" date="2023" name="G3 (Bethesda)">
        <title>Genome assembly and association tests identify interacting loci associated with vigor, precocity, and sex in interspecific pistachio rootstocks.</title>
        <authorList>
            <person name="Palmer W."/>
            <person name="Jacygrad E."/>
            <person name="Sagayaradj S."/>
            <person name="Cavanaugh K."/>
            <person name="Han R."/>
            <person name="Bertier L."/>
            <person name="Beede B."/>
            <person name="Kafkas S."/>
            <person name="Golino D."/>
            <person name="Preece J."/>
            <person name="Michelmore R."/>
        </authorList>
    </citation>
    <scope>NUCLEOTIDE SEQUENCE [LARGE SCALE GENOMIC DNA]</scope>
</reference>
<evidence type="ECO:0000313" key="2">
    <source>
        <dbReference type="Proteomes" id="UP001164250"/>
    </source>
</evidence>
<evidence type="ECO:0000313" key="1">
    <source>
        <dbReference type="EMBL" id="KAJ0112249.1"/>
    </source>
</evidence>
<comment type="caution">
    <text evidence="1">The sequence shown here is derived from an EMBL/GenBank/DDBJ whole genome shotgun (WGS) entry which is preliminary data.</text>
</comment>
<dbReference type="EMBL" id="CM047897">
    <property type="protein sequence ID" value="KAJ0112249.1"/>
    <property type="molecule type" value="Genomic_DNA"/>
</dbReference>
<keyword evidence="2" id="KW-1185">Reference proteome</keyword>
<protein>
    <submittedName>
        <fullName evidence="1">Uncharacterized protein</fullName>
    </submittedName>
</protein>
<gene>
    <name evidence="1" type="ORF">Patl1_01822</name>
</gene>
<name>A0ACC1C9C0_9ROSI</name>
<dbReference type="Proteomes" id="UP001164250">
    <property type="component" value="Chromosome 1"/>
</dbReference>
<organism evidence="1 2">
    <name type="scientific">Pistacia atlantica</name>
    <dbReference type="NCBI Taxonomy" id="434234"/>
    <lineage>
        <taxon>Eukaryota</taxon>
        <taxon>Viridiplantae</taxon>
        <taxon>Streptophyta</taxon>
        <taxon>Embryophyta</taxon>
        <taxon>Tracheophyta</taxon>
        <taxon>Spermatophyta</taxon>
        <taxon>Magnoliopsida</taxon>
        <taxon>eudicotyledons</taxon>
        <taxon>Gunneridae</taxon>
        <taxon>Pentapetalae</taxon>
        <taxon>rosids</taxon>
        <taxon>malvids</taxon>
        <taxon>Sapindales</taxon>
        <taxon>Anacardiaceae</taxon>
        <taxon>Pistacia</taxon>
    </lineage>
</organism>
<sequence length="259" mass="27934">MGNYTFMDAVRSNLGGVKFKICGLIQFLNLFGVAMGCTIASFMSMIALMNLLVFGQSGLSTGQTVSTIALWWLSIVAAVMSFTYSTIGIGLGIAKVAETGTFRGSLTGISIGTVTETQKIWRSFQAPGGISFTYSYSIVLIEIQKLFLLLDIANAAMVIPSVLPAPLRIHREIFVILTTVTSMFLPFLILGALGFWPFTVYFPVEMYVAQKGIPKWTTKWLGFQILSFACLVITVAAAAGSISGVIPVLKSDKPFSTSC</sequence>
<accession>A0ACC1C9C0</accession>